<proteinExistence type="predicted"/>
<comment type="caution">
    <text evidence="1">The sequence shown here is derived from an EMBL/GenBank/DDBJ whole genome shotgun (WGS) entry which is preliminary data.</text>
</comment>
<evidence type="ECO:0000313" key="2">
    <source>
        <dbReference type="Proteomes" id="UP001054252"/>
    </source>
</evidence>
<reference evidence="1 2" key="1">
    <citation type="journal article" date="2021" name="Commun. Biol.">
        <title>The genome of Shorea leprosula (Dipterocarpaceae) highlights the ecological relevance of drought in aseasonal tropical rainforests.</title>
        <authorList>
            <person name="Ng K.K.S."/>
            <person name="Kobayashi M.J."/>
            <person name="Fawcett J.A."/>
            <person name="Hatakeyama M."/>
            <person name="Paape T."/>
            <person name="Ng C.H."/>
            <person name="Ang C.C."/>
            <person name="Tnah L.H."/>
            <person name="Lee C.T."/>
            <person name="Nishiyama T."/>
            <person name="Sese J."/>
            <person name="O'Brien M.J."/>
            <person name="Copetti D."/>
            <person name="Mohd Noor M.I."/>
            <person name="Ong R.C."/>
            <person name="Putra M."/>
            <person name="Sireger I.Z."/>
            <person name="Indrioko S."/>
            <person name="Kosugi Y."/>
            <person name="Izuno A."/>
            <person name="Isagi Y."/>
            <person name="Lee S.L."/>
            <person name="Shimizu K.K."/>
        </authorList>
    </citation>
    <scope>NUCLEOTIDE SEQUENCE [LARGE SCALE GENOMIC DNA]</scope>
    <source>
        <strain evidence="1">214</strain>
    </source>
</reference>
<organism evidence="1 2">
    <name type="scientific">Rubroshorea leprosula</name>
    <dbReference type="NCBI Taxonomy" id="152421"/>
    <lineage>
        <taxon>Eukaryota</taxon>
        <taxon>Viridiplantae</taxon>
        <taxon>Streptophyta</taxon>
        <taxon>Embryophyta</taxon>
        <taxon>Tracheophyta</taxon>
        <taxon>Spermatophyta</taxon>
        <taxon>Magnoliopsida</taxon>
        <taxon>eudicotyledons</taxon>
        <taxon>Gunneridae</taxon>
        <taxon>Pentapetalae</taxon>
        <taxon>rosids</taxon>
        <taxon>malvids</taxon>
        <taxon>Malvales</taxon>
        <taxon>Dipterocarpaceae</taxon>
        <taxon>Rubroshorea</taxon>
    </lineage>
</organism>
<dbReference type="EMBL" id="BPVZ01000025">
    <property type="protein sequence ID" value="GKV06582.1"/>
    <property type="molecule type" value="Genomic_DNA"/>
</dbReference>
<protein>
    <submittedName>
        <fullName evidence="1">Uncharacterized protein</fullName>
    </submittedName>
</protein>
<dbReference type="Proteomes" id="UP001054252">
    <property type="component" value="Unassembled WGS sequence"/>
</dbReference>
<gene>
    <name evidence="1" type="ORF">SLEP1_g18457</name>
</gene>
<evidence type="ECO:0000313" key="1">
    <source>
        <dbReference type="EMBL" id="GKV06582.1"/>
    </source>
</evidence>
<sequence length="38" mass="4374">MGRVQGWCISERLRRGWVSENPDLERKKKGEEGVGSKD</sequence>
<name>A0AAV5J6E0_9ROSI</name>
<accession>A0AAV5J6E0</accession>
<keyword evidence="2" id="KW-1185">Reference proteome</keyword>
<dbReference type="AlphaFoldDB" id="A0AAV5J6E0"/>